<proteinExistence type="predicted"/>
<dbReference type="PANTHER" id="PTHR46401">
    <property type="entry name" value="GLYCOSYLTRANSFERASE WBBK-RELATED"/>
    <property type="match status" value="1"/>
</dbReference>
<dbReference type="InterPro" id="IPR028098">
    <property type="entry name" value="Glyco_trans_4-like_N"/>
</dbReference>
<dbReference type="Proteomes" id="UP000182135">
    <property type="component" value="Unassembled WGS sequence"/>
</dbReference>
<dbReference type="GO" id="GO:0016757">
    <property type="term" value="F:glycosyltransferase activity"/>
    <property type="evidence" value="ECO:0007669"/>
    <property type="project" value="InterPro"/>
</dbReference>
<dbReference type="PANTHER" id="PTHR46401:SF2">
    <property type="entry name" value="GLYCOSYLTRANSFERASE WBBK-RELATED"/>
    <property type="match status" value="1"/>
</dbReference>
<feature type="domain" description="Glycosyl transferase family 1" evidence="2">
    <location>
        <begin position="194"/>
        <end position="345"/>
    </location>
</feature>
<gene>
    <name evidence="4" type="ORF">SAMN04487885_11024</name>
</gene>
<feature type="domain" description="Glycosyltransferase subfamily 4-like N-terminal" evidence="3">
    <location>
        <begin position="17"/>
        <end position="168"/>
    </location>
</feature>
<dbReference type="InterPro" id="IPR001296">
    <property type="entry name" value="Glyco_trans_1"/>
</dbReference>
<dbReference type="EMBL" id="FOOE01000010">
    <property type="protein sequence ID" value="SFF77661.1"/>
    <property type="molecule type" value="Genomic_DNA"/>
</dbReference>
<evidence type="ECO:0000313" key="4">
    <source>
        <dbReference type="EMBL" id="SFF77661.1"/>
    </source>
</evidence>
<dbReference type="OrthoDB" id="9797829at2"/>
<dbReference type="GO" id="GO:0009103">
    <property type="term" value="P:lipopolysaccharide biosynthetic process"/>
    <property type="evidence" value="ECO:0007669"/>
    <property type="project" value="TreeGrafter"/>
</dbReference>
<dbReference type="AlphaFoldDB" id="A0A1I2LKP3"/>
<dbReference type="STRING" id="1529.SAMN04487885_11024"/>
<protein>
    <submittedName>
        <fullName evidence="4">Glycosyltransferase involved in cell wall bisynthesis</fullName>
    </submittedName>
</protein>
<dbReference type="Pfam" id="PF13439">
    <property type="entry name" value="Glyco_transf_4"/>
    <property type="match status" value="1"/>
</dbReference>
<accession>A0A1I2LKP3</accession>
<evidence type="ECO:0000256" key="1">
    <source>
        <dbReference type="ARBA" id="ARBA00022679"/>
    </source>
</evidence>
<dbReference type="Gene3D" id="3.40.50.2000">
    <property type="entry name" value="Glycogen Phosphorylase B"/>
    <property type="match status" value="2"/>
</dbReference>
<evidence type="ECO:0000259" key="2">
    <source>
        <dbReference type="Pfam" id="PF00534"/>
    </source>
</evidence>
<evidence type="ECO:0000313" key="5">
    <source>
        <dbReference type="Proteomes" id="UP000182135"/>
    </source>
</evidence>
<dbReference type="eggNOG" id="COG0438">
    <property type="taxonomic scope" value="Bacteria"/>
</dbReference>
<dbReference type="Pfam" id="PF00534">
    <property type="entry name" value="Glycos_transf_1"/>
    <property type="match status" value="1"/>
</dbReference>
<dbReference type="CDD" id="cd03809">
    <property type="entry name" value="GT4_MtfB-like"/>
    <property type="match status" value="1"/>
</dbReference>
<dbReference type="RefSeq" id="WP_027638673.1">
    <property type="nucleotide sequence ID" value="NZ_BAAACD010000033.1"/>
</dbReference>
<organism evidence="4 5">
    <name type="scientific">Clostridium cadaveris</name>
    <dbReference type="NCBI Taxonomy" id="1529"/>
    <lineage>
        <taxon>Bacteria</taxon>
        <taxon>Bacillati</taxon>
        <taxon>Bacillota</taxon>
        <taxon>Clostridia</taxon>
        <taxon>Eubacteriales</taxon>
        <taxon>Clostridiaceae</taxon>
        <taxon>Clostridium</taxon>
    </lineage>
</organism>
<name>A0A1I2LKP3_9CLOT</name>
<keyword evidence="5" id="KW-1185">Reference proteome</keyword>
<evidence type="ECO:0000259" key="3">
    <source>
        <dbReference type="Pfam" id="PF13439"/>
    </source>
</evidence>
<dbReference type="SUPFAM" id="SSF53756">
    <property type="entry name" value="UDP-Glycosyltransferase/glycogen phosphorylase"/>
    <property type="match status" value="1"/>
</dbReference>
<dbReference type="FunFam" id="3.40.50.2000:FF:000119">
    <property type="entry name" value="Glycosyl transferase group 1"/>
    <property type="match status" value="1"/>
</dbReference>
<reference evidence="4 5" key="1">
    <citation type="submission" date="2016-10" db="EMBL/GenBank/DDBJ databases">
        <authorList>
            <person name="de Groot N.N."/>
        </authorList>
    </citation>
    <scope>NUCLEOTIDE SEQUENCE [LARGE SCALE GENOMIC DNA]</scope>
    <source>
        <strain evidence="4 5">NLAE-zl-G419</strain>
    </source>
</reference>
<sequence>MNIGIDGRAASLYRGTGIGTYTYELLNALSSIDNFYRYVIFMKDNNKLDINFKNNFFTSCYNFPIEKNFWDTISHYPYIPKKTIDIYHNPQNGIGLPRENDCPIVITLHDIIPLKMPETVSDKYLNIFSQNLEFILKNANGIITVSDFSKDDIANTLNYPKDKIFVTPLASQKIYGPIDKVEAKIFLQKKYKITGNYILNVGGFSPRKNILGLLDAFSKVLDVYHDDLKLVIVGNHGKSYSLYKERAEKLNISSKVLFPGFIPVDDLNYFYNGAETFVYPSFYEGFGLPPIESMSCGTPVISSNTTSLPEVVGDASLSINPYDVDEISDAILRVLMDKALREKLIFKGIVRSNKLNWNTTARKTIRAYNSIIQNKKND</sequence>
<keyword evidence="1 4" id="KW-0808">Transferase</keyword>